<evidence type="ECO:0000313" key="1">
    <source>
        <dbReference type="EMBL" id="SDS17040.1"/>
    </source>
</evidence>
<name>A0A1H1Q0V8_9MICO</name>
<reference evidence="1 2" key="1">
    <citation type="submission" date="2016-10" db="EMBL/GenBank/DDBJ databases">
        <authorList>
            <person name="de Groot N.N."/>
        </authorList>
    </citation>
    <scope>NUCLEOTIDE SEQUENCE [LARGE SCALE GENOMIC DNA]</scope>
    <source>
        <strain evidence="1 2">DSM 15019</strain>
    </source>
</reference>
<protein>
    <submittedName>
        <fullName evidence="1">Uncharacterized protein</fullName>
    </submittedName>
</protein>
<organism evidence="1 2">
    <name type="scientific">Microbacterium paraoxydans</name>
    <dbReference type="NCBI Taxonomy" id="199592"/>
    <lineage>
        <taxon>Bacteria</taxon>
        <taxon>Bacillati</taxon>
        <taxon>Actinomycetota</taxon>
        <taxon>Actinomycetes</taxon>
        <taxon>Micrococcales</taxon>
        <taxon>Microbacteriaceae</taxon>
        <taxon>Microbacterium</taxon>
    </lineage>
</organism>
<dbReference type="EMBL" id="LT629770">
    <property type="protein sequence ID" value="SDS17040.1"/>
    <property type="molecule type" value="Genomic_DNA"/>
</dbReference>
<dbReference type="Proteomes" id="UP000182126">
    <property type="component" value="Chromosome I"/>
</dbReference>
<dbReference type="AlphaFoldDB" id="A0A1H1Q0V8"/>
<evidence type="ECO:0000313" key="2">
    <source>
        <dbReference type="Proteomes" id="UP000182126"/>
    </source>
</evidence>
<accession>A0A1H1Q0V8</accession>
<sequence length="159" mass="16446">MVLSMAVMLTACGPDTGGIAEERLGNDVGAAVAAMSTAVESTPTGSDPAPEHYAEVSTFELLSGLEELPDARAANTMYCLQRAGDTITACVFFPINVSIPSGLAGYSASVYGCAELSGVPGSFDVQVADVECPSELVDWFSERADEEPSVVSVRASMDP</sequence>
<gene>
    <name evidence="1" type="ORF">SAMN04489809_1245</name>
</gene>
<proteinExistence type="predicted"/>